<name>A0AC61QNN9_9BACT</name>
<dbReference type="EMBL" id="SRZC01000018">
    <property type="protein sequence ID" value="TGX81337.1"/>
    <property type="molecule type" value="Genomic_DNA"/>
</dbReference>
<gene>
    <name evidence="1" type="ORF">E5358_10935</name>
</gene>
<sequence length="68" mass="7778">MEKKIVSLNKELPQFFLEELEQRLETDPLSVGGLYDLDTADGGEYTCEVYFNCGDYMGCRNVVVCKPY</sequence>
<proteinExistence type="predicted"/>
<comment type="caution">
    <text evidence="1">The sequence shown here is derived from an EMBL/GenBank/DDBJ whole genome shotgun (WGS) entry which is preliminary data.</text>
</comment>
<keyword evidence="2" id="KW-1185">Reference proteome</keyword>
<evidence type="ECO:0000313" key="2">
    <source>
        <dbReference type="Proteomes" id="UP000308886"/>
    </source>
</evidence>
<reference evidence="1" key="1">
    <citation type="submission" date="2019-04" db="EMBL/GenBank/DDBJ databases">
        <title>Microbes associate with the intestines of laboratory mice.</title>
        <authorList>
            <person name="Navarre W."/>
            <person name="Wong E."/>
            <person name="Huang K."/>
            <person name="Tropini C."/>
            <person name="Ng K."/>
            <person name="Yu B."/>
        </authorList>
    </citation>
    <scope>NUCLEOTIDE SEQUENCE</scope>
    <source>
        <strain evidence="1">NM73_A23</strain>
    </source>
</reference>
<evidence type="ECO:0000313" key="1">
    <source>
        <dbReference type="EMBL" id="TGX81337.1"/>
    </source>
</evidence>
<accession>A0AC61QNN9</accession>
<organism evidence="1 2">
    <name type="scientific">Palleniella muris</name>
    <dbReference type="NCBI Taxonomy" id="3038145"/>
    <lineage>
        <taxon>Bacteria</taxon>
        <taxon>Pseudomonadati</taxon>
        <taxon>Bacteroidota</taxon>
        <taxon>Bacteroidia</taxon>
        <taxon>Bacteroidales</taxon>
        <taxon>Prevotellaceae</taxon>
        <taxon>Palleniella</taxon>
    </lineage>
</organism>
<dbReference type="Proteomes" id="UP000308886">
    <property type="component" value="Unassembled WGS sequence"/>
</dbReference>
<protein>
    <submittedName>
        <fullName evidence="1">Uncharacterized protein</fullName>
    </submittedName>
</protein>